<protein>
    <recommendedName>
        <fullName evidence="3 9">Gluconokinase</fullName>
        <ecNumber evidence="3 9">2.7.1.12</ecNumber>
    </recommendedName>
</protein>
<organism evidence="10 11">
    <name type="scientific">Flaviramulus multivorans</name>
    <dbReference type="NCBI Taxonomy" id="1304750"/>
    <lineage>
        <taxon>Bacteria</taxon>
        <taxon>Pseudomonadati</taxon>
        <taxon>Bacteroidota</taxon>
        <taxon>Flavobacteriia</taxon>
        <taxon>Flavobacteriales</taxon>
        <taxon>Flavobacteriaceae</taxon>
        <taxon>Flaviramulus</taxon>
    </lineage>
</organism>
<proteinExistence type="inferred from homology"/>
<dbReference type="EMBL" id="JAKKDV010000002">
    <property type="protein sequence ID" value="MCF7560339.1"/>
    <property type="molecule type" value="Genomic_DNA"/>
</dbReference>
<accession>A0ABS9IHY8</accession>
<evidence type="ECO:0000256" key="6">
    <source>
        <dbReference type="ARBA" id="ARBA00022777"/>
    </source>
</evidence>
<evidence type="ECO:0000256" key="4">
    <source>
        <dbReference type="ARBA" id="ARBA00022679"/>
    </source>
</evidence>
<dbReference type="RefSeq" id="WP_237231017.1">
    <property type="nucleotide sequence ID" value="NZ_JAKKDV010000002.1"/>
</dbReference>
<dbReference type="PANTHER" id="PTHR43442">
    <property type="entry name" value="GLUCONOKINASE-RELATED"/>
    <property type="match status" value="1"/>
</dbReference>
<dbReference type="EC" id="2.7.1.12" evidence="3 9"/>
<comment type="similarity">
    <text evidence="2 9">Belongs to the gluconokinase GntK/GntV family.</text>
</comment>
<evidence type="ECO:0000256" key="1">
    <source>
        <dbReference type="ARBA" id="ARBA00004761"/>
    </source>
</evidence>
<dbReference type="PANTHER" id="PTHR43442:SF3">
    <property type="entry name" value="GLUCONOKINASE-RELATED"/>
    <property type="match status" value="1"/>
</dbReference>
<keyword evidence="4 9" id="KW-0808">Transferase</keyword>
<dbReference type="InterPro" id="IPR027417">
    <property type="entry name" value="P-loop_NTPase"/>
</dbReference>
<keyword evidence="7 9" id="KW-0067">ATP-binding</keyword>
<evidence type="ECO:0000256" key="5">
    <source>
        <dbReference type="ARBA" id="ARBA00022741"/>
    </source>
</evidence>
<evidence type="ECO:0000256" key="9">
    <source>
        <dbReference type="RuleBase" id="RU363066"/>
    </source>
</evidence>
<dbReference type="InterPro" id="IPR006001">
    <property type="entry name" value="Therm_gnt_kin"/>
</dbReference>
<dbReference type="SUPFAM" id="SSF52540">
    <property type="entry name" value="P-loop containing nucleoside triphosphate hydrolases"/>
    <property type="match status" value="1"/>
</dbReference>
<comment type="caution">
    <text evidence="10">The sequence shown here is derived from an EMBL/GenBank/DDBJ whole genome shotgun (WGS) entry which is preliminary data.</text>
</comment>
<evidence type="ECO:0000256" key="3">
    <source>
        <dbReference type="ARBA" id="ARBA00012054"/>
    </source>
</evidence>
<evidence type="ECO:0000256" key="8">
    <source>
        <dbReference type="ARBA" id="ARBA00048090"/>
    </source>
</evidence>
<dbReference type="Pfam" id="PF01202">
    <property type="entry name" value="SKI"/>
    <property type="match status" value="1"/>
</dbReference>
<comment type="pathway">
    <text evidence="1">Carbohydrate acid metabolism.</text>
</comment>
<dbReference type="InterPro" id="IPR031322">
    <property type="entry name" value="Shikimate/glucono_kinase"/>
</dbReference>
<dbReference type="Proteomes" id="UP001200022">
    <property type="component" value="Unassembled WGS sequence"/>
</dbReference>
<evidence type="ECO:0000313" key="10">
    <source>
        <dbReference type="EMBL" id="MCF7560339.1"/>
    </source>
</evidence>
<dbReference type="Gene3D" id="3.40.50.300">
    <property type="entry name" value="P-loop containing nucleotide triphosphate hydrolases"/>
    <property type="match status" value="1"/>
</dbReference>
<evidence type="ECO:0000256" key="7">
    <source>
        <dbReference type="ARBA" id="ARBA00022840"/>
    </source>
</evidence>
<name>A0ABS9IHY8_9FLAO</name>
<dbReference type="CDD" id="cd02021">
    <property type="entry name" value="GntK"/>
    <property type="match status" value="1"/>
</dbReference>
<dbReference type="NCBIfam" id="TIGR01313">
    <property type="entry name" value="therm_gnt_kin"/>
    <property type="match status" value="1"/>
</dbReference>
<reference evidence="10 11" key="1">
    <citation type="submission" date="2022-01" db="EMBL/GenBank/DDBJ databases">
        <title>Draft genome sequence of Sabulilitoribacter multivorans KCTC 32326.</title>
        <authorList>
            <person name="Oh J.-S."/>
        </authorList>
    </citation>
    <scope>NUCLEOTIDE SEQUENCE [LARGE SCALE GENOMIC DNA]</scope>
    <source>
        <strain evidence="10 11">M-M16</strain>
    </source>
</reference>
<evidence type="ECO:0000256" key="2">
    <source>
        <dbReference type="ARBA" id="ARBA00008420"/>
    </source>
</evidence>
<keyword evidence="11" id="KW-1185">Reference proteome</keyword>
<comment type="catalytic activity">
    <reaction evidence="8 9">
        <text>D-gluconate + ATP = 6-phospho-D-gluconate + ADP + H(+)</text>
        <dbReference type="Rhea" id="RHEA:19433"/>
        <dbReference type="ChEBI" id="CHEBI:15378"/>
        <dbReference type="ChEBI" id="CHEBI:18391"/>
        <dbReference type="ChEBI" id="CHEBI:30616"/>
        <dbReference type="ChEBI" id="CHEBI:58759"/>
        <dbReference type="ChEBI" id="CHEBI:456216"/>
        <dbReference type="EC" id="2.7.1.12"/>
    </reaction>
</comment>
<keyword evidence="5 9" id="KW-0547">Nucleotide-binding</keyword>
<keyword evidence="6 9" id="KW-0418">Kinase</keyword>
<sequence length="161" mass="18169">MIIIMGVSGCGKTTIGELLSKKSNLPFYDADDFHPSSNIEKMKNNIALTDGDRKPWLELLSENIEQWELNGGAILACSALKESYRQILSSKIKNINWVYLSGTFDEINARLEKRNNHYMKSTLLKSQFDTLEVPSYGIHISITNSKENIVSIITSKLNLNE</sequence>
<gene>
    <name evidence="10" type="ORF">L3X39_06770</name>
</gene>
<evidence type="ECO:0000313" key="11">
    <source>
        <dbReference type="Proteomes" id="UP001200022"/>
    </source>
</evidence>